<dbReference type="Pfam" id="PF04134">
    <property type="entry name" value="DCC1-like"/>
    <property type="match status" value="1"/>
</dbReference>
<keyword evidence="1" id="KW-0812">Transmembrane</keyword>
<evidence type="ECO:0000313" key="3">
    <source>
        <dbReference type="Proteomes" id="UP000092024"/>
    </source>
</evidence>
<keyword evidence="1" id="KW-1133">Transmembrane helix</keyword>
<dbReference type="EMBL" id="LYPA01000042">
    <property type="protein sequence ID" value="OBR66995.1"/>
    <property type="molecule type" value="Genomic_DNA"/>
</dbReference>
<dbReference type="PANTHER" id="PTHR33639">
    <property type="entry name" value="THIOL-DISULFIDE OXIDOREDUCTASE DCC"/>
    <property type="match status" value="1"/>
</dbReference>
<dbReference type="STRING" id="1844972.A7K91_21700"/>
<organism evidence="2 3">
    <name type="scientific">Paenibacillus oryzae</name>
    <dbReference type="NCBI Taxonomy" id="1844972"/>
    <lineage>
        <taxon>Bacteria</taxon>
        <taxon>Bacillati</taxon>
        <taxon>Bacillota</taxon>
        <taxon>Bacilli</taxon>
        <taxon>Bacillales</taxon>
        <taxon>Paenibacillaceae</taxon>
        <taxon>Paenibacillus</taxon>
    </lineage>
</organism>
<gene>
    <name evidence="2" type="ORF">A7K91_21700</name>
</gene>
<reference evidence="2 3" key="1">
    <citation type="submission" date="2016-05" db="EMBL/GenBank/DDBJ databases">
        <title>Paenibacillus oryzae. sp. nov., isolated from the rice root.</title>
        <authorList>
            <person name="Zhang J."/>
            <person name="Zhang X."/>
        </authorList>
    </citation>
    <scope>NUCLEOTIDE SEQUENCE [LARGE SCALE GENOMIC DNA]</scope>
    <source>
        <strain evidence="2 3">1DrF-4</strain>
    </source>
</reference>
<dbReference type="InterPro" id="IPR007263">
    <property type="entry name" value="DCC1-like"/>
</dbReference>
<proteinExistence type="predicted"/>
<sequence length="146" mass="16376">MSEEGDEHKKNPSNIALIDGECFLCHNLTAFAVKHDKKRKLHFATLQSPAGRRLLGGEPIGAEGPRSFLLVQNGVIYNRSGAVLRAAAAVGGWFSFLYLFIIIPAPLRNWAYDWVARNRYRWFGKSTSCLMPGEDVKSRFLKDGLH</sequence>
<accession>A0A1A5YNM4</accession>
<protein>
    <recommendedName>
        <fullName evidence="4">Thiol-disulfide oxidoreductase DCC</fullName>
    </recommendedName>
</protein>
<keyword evidence="3" id="KW-1185">Reference proteome</keyword>
<evidence type="ECO:0000256" key="1">
    <source>
        <dbReference type="SAM" id="Phobius"/>
    </source>
</evidence>
<feature type="transmembrane region" description="Helical" evidence="1">
    <location>
        <begin position="82"/>
        <end position="103"/>
    </location>
</feature>
<evidence type="ECO:0008006" key="4">
    <source>
        <dbReference type="Google" id="ProtNLM"/>
    </source>
</evidence>
<dbReference type="GO" id="GO:0015035">
    <property type="term" value="F:protein-disulfide reductase activity"/>
    <property type="evidence" value="ECO:0007669"/>
    <property type="project" value="InterPro"/>
</dbReference>
<dbReference type="PANTHER" id="PTHR33639:SF2">
    <property type="entry name" value="DUF393 DOMAIN-CONTAINING PROTEIN"/>
    <property type="match status" value="1"/>
</dbReference>
<dbReference type="AlphaFoldDB" id="A0A1A5YNM4"/>
<dbReference type="InterPro" id="IPR052927">
    <property type="entry name" value="DCC_oxidoreductase"/>
</dbReference>
<keyword evidence="1" id="KW-0472">Membrane</keyword>
<comment type="caution">
    <text evidence="2">The sequence shown here is derived from an EMBL/GenBank/DDBJ whole genome shotgun (WGS) entry which is preliminary data.</text>
</comment>
<name>A0A1A5YNM4_9BACL</name>
<evidence type="ECO:0000313" key="2">
    <source>
        <dbReference type="EMBL" id="OBR66995.1"/>
    </source>
</evidence>
<dbReference type="Proteomes" id="UP000092024">
    <property type="component" value="Unassembled WGS sequence"/>
</dbReference>